<reference evidence="2 3" key="1">
    <citation type="submission" date="2019-12" db="EMBL/GenBank/DDBJ databases">
        <title>Rhizobium genotypes associated with high levels of biological nitrogen fixation by grain legumes in a temperate-maritime cropping system.</title>
        <authorList>
            <person name="Maluk M."/>
            <person name="Francesc Ferrando Molina F."/>
            <person name="Lopez Del Egido L."/>
            <person name="Lafos M."/>
            <person name="Langarica-Fuentes A."/>
            <person name="Gebre Yohannes G."/>
            <person name="Young M.W."/>
            <person name="Martin P."/>
            <person name="Gantlett R."/>
            <person name="Kenicer G."/>
            <person name="Hawes C."/>
            <person name="Begg G.S."/>
            <person name="Quilliam R.S."/>
            <person name="Squire G.R."/>
            <person name="Poole P.S."/>
            <person name="Young P.W."/>
            <person name="Iannetta P.M."/>
            <person name="James E.K."/>
        </authorList>
    </citation>
    <scope>NUCLEOTIDE SEQUENCE [LARGE SCALE GENOMIC DNA]</scope>
    <source>
        <strain evidence="2 3">JHI2449</strain>
    </source>
</reference>
<sequence>MNESELRVLTHVDGDTPLLLGIAAKIAFPDGSMTENGLKREVTRGRLTVERIAGKKYTTLNDIRRMRERCRENQWGSANTSGSEKDGRPSGSSSMAEMKSAQVAAKTIALQLIASSKATSPKSISRNGGAEIRKK</sequence>
<evidence type="ECO:0000313" key="3">
    <source>
        <dbReference type="Proteomes" id="UP000468864"/>
    </source>
</evidence>
<dbReference type="RefSeq" id="WP_163883586.1">
    <property type="nucleotide sequence ID" value="NZ_WUEP01000048.1"/>
</dbReference>
<protein>
    <submittedName>
        <fullName evidence="2">Uncharacterized protein</fullName>
    </submittedName>
</protein>
<dbReference type="Proteomes" id="UP000468864">
    <property type="component" value="Unassembled WGS sequence"/>
</dbReference>
<name>A0A6N9ZQU9_9HYPH</name>
<gene>
    <name evidence="2" type="ORF">GR206_33665</name>
</gene>
<feature type="compositionally biased region" description="Polar residues" evidence="1">
    <location>
        <begin position="116"/>
        <end position="126"/>
    </location>
</feature>
<dbReference type="AlphaFoldDB" id="A0A6N9ZQU9"/>
<evidence type="ECO:0000313" key="2">
    <source>
        <dbReference type="EMBL" id="NEH95897.1"/>
    </source>
</evidence>
<feature type="region of interest" description="Disordered" evidence="1">
    <location>
        <begin position="70"/>
        <end position="100"/>
    </location>
</feature>
<accession>A0A6N9ZQU9</accession>
<dbReference type="EMBL" id="WUEP01000048">
    <property type="protein sequence ID" value="NEH95897.1"/>
    <property type="molecule type" value="Genomic_DNA"/>
</dbReference>
<comment type="caution">
    <text evidence="2">The sequence shown here is derived from an EMBL/GenBank/DDBJ whole genome shotgun (WGS) entry which is preliminary data.</text>
</comment>
<organism evidence="2 3">
    <name type="scientific">Rhizobium laguerreae</name>
    <dbReference type="NCBI Taxonomy" id="1076926"/>
    <lineage>
        <taxon>Bacteria</taxon>
        <taxon>Pseudomonadati</taxon>
        <taxon>Pseudomonadota</taxon>
        <taxon>Alphaproteobacteria</taxon>
        <taxon>Hyphomicrobiales</taxon>
        <taxon>Rhizobiaceae</taxon>
        <taxon>Rhizobium/Agrobacterium group</taxon>
        <taxon>Rhizobium</taxon>
    </lineage>
</organism>
<feature type="region of interest" description="Disordered" evidence="1">
    <location>
        <begin position="116"/>
        <end position="135"/>
    </location>
</feature>
<proteinExistence type="predicted"/>
<evidence type="ECO:0000256" key="1">
    <source>
        <dbReference type="SAM" id="MobiDB-lite"/>
    </source>
</evidence>